<accession>A0ABN2HVA5</accession>
<dbReference type="InterPro" id="IPR045428">
    <property type="entry name" value="EACC1"/>
</dbReference>
<dbReference type="RefSeq" id="WP_344492101.1">
    <property type="nucleotide sequence ID" value="NZ_BAAAQF010000029.1"/>
</dbReference>
<evidence type="ECO:0000313" key="2">
    <source>
        <dbReference type="Proteomes" id="UP001499851"/>
    </source>
</evidence>
<gene>
    <name evidence="1" type="ORF">GCM10009830_47070</name>
</gene>
<keyword evidence="2" id="KW-1185">Reference proteome</keyword>
<dbReference type="Pfam" id="PF19953">
    <property type="entry name" value="EACC1"/>
    <property type="match status" value="1"/>
</dbReference>
<dbReference type="EMBL" id="BAAAQF010000029">
    <property type="protein sequence ID" value="GAA1693847.1"/>
    <property type="molecule type" value="Genomic_DNA"/>
</dbReference>
<name>A0ABN2HVA5_9ACTN</name>
<evidence type="ECO:0000313" key="1">
    <source>
        <dbReference type="EMBL" id="GAA1693847.1"/>
    </source>
</evidence>
<sequence length="120" mass="12909">MPDADTLAVSGEPDEVRQLLALLRRDPELRLAGLALEVPKQTGGHLGAVADTVVAILTDEAVLTAASTTVGIWLAARSRPTRIRARRGDVEVEVETVKGKRAAEYTKELLDKLAKPEAEE</sequence>
<organism evidence="1 2">
    <name type="scientific">Glycomyces endophyticus</name>
    <dbReference type="NCBI Taxonomy" id="480996"/>
    <lineage>
        <taxon>Bacteria</taxon>
        <taxon>Bacillati</taxon>
        <taxon>Actinomycetota</taxon>
        <taxon>Actinomycetes</taxon>
        <taxon>Glycomycetales</taxon>
        <taxon>Glycomycetaceae</taxon>
        <taxon>Glycomyces</taxon>
    </lineage>
</organism>
<dbReference type="Proteomes" id="UP001499851">
    <property type="component" value="Unassembled WGS sequence"/>
</dbReference>
<reference evidence="1 2" key="1">
    <citation type="journal article" date="2019" name="Int. J. Syst. Evol. Microbiol.">
        <title>The Global Catalogue of Microorganisms (GCM) 10K type strain sequencing project: providing services to taxonomists for standard genome sequencing and annotation.</title>
        <authorList>
            <consortium name="The Broad Institute Genomics Platform"/>
            <consortium name="The Broad Institute Genome Sequencing Center for Infectious Disease"/>
            <person name="Wu L."/>
            <person name="Ma J."/>
        </authorList>
    </citation>
    <scope>NUCLEOTIDE SEQUENCE [LARGE SCALE GENOMIC DNA]</scope>
    <source>
        <strain evidence="1 2">JCM 16001</strain>
    </source>
</reference>
<proteinExistence type="predicted"/>
<comment type="caution">
    <text evidence="1">The sequence shown here is derived from an EMBL/GenBank/DDBJ whole genome shotgun (WGS) entry which is preliminary data.</text>
</comment>
<protein>
    <submittedName>
        <fullName evidence="1">Uncharacterized protein</fullName>
    </submittedName>
</protein>